<organism evidence="1 2">
    <name type="scientific">Candidatus Azambacteria bacterium RIFCSPLOWO2_01_FULL_46_25</name>
    <dbReference type="NCBI Taxonomy" id="1797298"/>
    <lineage>
        <taxon>Bacteria</taxon>
        <taxon>Candidatus Azamiibacteriota</taxon>
    </lineage>
</organism>
<dbReference type="Proteomes" id="UP000176650">
    <property type="component" value="Unassembled WGS sequence"/>
</dbReference>
<dbReference type="EMBL" id="MEYS01000002">
    <property type="protein sequence ID" value="OGD33933.1"/>
    <property type="molecule type" value="Genomic_DNA"/>
</dbReference>
<proteinExistence type="predicted"/>
<dbReference type="STRING" id="1797298.A2988_00365"/>
<gene>
    <name evidence="1" type="ORF">A2988_00365</name>
</gene>
<protein>
    <submittedName>
        <fullName evidence="1">Uncharacterized protein</fullName>
    </submittedName>
</protein>
<reference evidence="1 2" key="1">
    <citation type="journal article" date="2016" name="Nat. Commun.">
        <title>Thousands of microbial genomes shed light on interconnected biogeochemical processes in an aquifer system.</title>
        <authorList>
            <person name="Anantharaman K."/>
            <person name="Brown C.T."/>
            <person name="Hug L.A."/>
            <person name="Sharon I."/>
            <person name="Castelle C.J."/>
            <person name="Probst A.J."/>
            <person name="Thomas B.C."/>
            <person name="Singh A."/>
            <person name="Wilkins M.J."/>
            <person name="Karaoz U."/>
            <person name="Brodie E.L."/>
            <person name="Williams K.H."/>
            <person name="Hubbard S.S."/>
            <person name="Banfield J.F."/>
        </authorList>
    </citation>
    <scope>NUCLEOTIDE SEQUENCE [LARGE SCALE GENOMIC DNA]</scope>
</reference>
<dbReference type="AlphaFoldDB" id="A0A1F5BTI5"/>
<name>A0A1F5BTI5_9BACT</name>
<accession>A0A1F5BTI5</accession>
<evidence type="ECO:0000313" key="1">
    <source>
        <dbReference type="EMBL" id="OGD33933.1"/>
    </source>
</evidence>
<evidence type="ECO:0000313" key="2">
    <source>
        <dbReference type="Proteomes" id="UP000176650"/>
    </source>
</evidence>
<sequence length="86" mass="9725">MHFLQTFSRGRAKMAEVIKWPTSAGDFCKVRTGNFTIKFWWGPKNRLLKSVRKEAQNSGPGSTEVPDYLLRPAVSLAYRALGKVKP</sequence>
<comment type="caution">
    <text evidence="1">The sequence shown here is derived from an EMBL/GenBank/DDBJ whole genome shotgun (WGS) entry which is preliminary data.</text>
</comment>